<dbReference type="AlphaFoldDB" id="A0A371G990"/>
<reference evidence="2" key="1">
    <citation type="submission" date="2018-05" db="EMBL/GenBank/DDBJ databases">
        <title>Draft genome of Mucuna pruriens seed.</title>
        <authorList>
            <person name="Nnadi N.E."/>
            <person name="Vos R."/>
            <person name="Hasami M.H."/>
            <person name="Devisetty U.K."/>
            <person name="Aguiy J.C."/>
        </authorList>
    </citation>
    <scope>NUCLEOTIDE SEQUENCE [LARGE SCALE GENOMIC DNA]</scope>
    <source>
        <strain evidence="2">JCA_2017</strain>
    </source>
</reference>
<evidence type="ECO:0000256" key="1">
    <source>
        <dbReference type="SAM" id="MobiDB-lite"/>
    </source>
</evidence>
<organism evidence="2 3">
    <name type="scientific">Mucuna pruriens</name>
    <name type="common">Velvet bean</name>
    <name type="synonym">Dolichos pruriens</name>
    <dbReference type="NCBI Taxonomy" id="157652"/>
    <lineage>
        <taxon>Eukaryota</taxon>
        <taxon>Viridiplantae</taxon>
        <taxon>Streptophyta</taxon>
        <taxon>Embryophyta</taxon>
        <taxon>Tracheophyta</taxon>
        <taxon>Spermatophyta</taxon>
        <taxon>Magnoliopsida</taxon>
        <taxon>eudicotyledons</taxon>
        <taxon>Gunneridae</taxon>
        <taxon>Pentapetalae</taxon>
        <taxon>rosids</taxon>
        <taxon>fabids</taxon>
        <taxon>Fabales</taxon>
        <taxon>Fabaceae</taxon>
        <taxon>Papilionoideae</taxon>
        <taxon>50 kb inversion clade</taxon>
        <taxon>NPAAA clade</taxon>
        <taxon>indigoferoid/millettioid clade</taxon>
        <taxon>Phaseoleae</taxon>
        <taxon>Mucuna</taxon>
    </lineage>
</organism>
<feature type="non-terminal residue" evidence="2">
    <location>
        <position position="1"/>
    </location>
</feature>
<feature type="compositionally biased region" description="Basic and acidic residues" evidence="1">
    <location>
        <begin position="37"/>
        <end position="52"/>
    </location>
</feature>
<dbReference type="EMBL" id="QJKJ01006339">
    <property type="protein sequence ID" value="RDX87081.1"/>
    <property type="molecule type" value="Genomic_DNA"/>
</dbReference>
<feature type="region of interest" description="Disordered" evidence="1">
    <location>
        <begin position="37"/>
        <end position="73"/>
    </location>
</feature>
<gene>
    <name evidence="2" type="ORF">CR513_31493</name>
</gene>
<dbReference type="Proteomes" id="UP000257109">
    <property type="component" value="Unassembled WGS sequence"/>
</dbReference>
<sequence length="105" mass="11910">MRKSIRETKERGGMKKIHVEKGGRRRILGGEKKSLVKRGEREDMRNPTKNEEGGTLSHLTEKKWRASSGRSQADLKHEMRSRFVPASFARTCTISCNVCIKGPKA</sequence>
<evidence type="ECO:0000313" key="3">
    <source>
        <dbReference type="Proteomes" id="UP000257109"/>
    </source>
</evidence>
<evidence type="ECO:0000313" key="2">
    <source>
        <dbReference type="EMBL" id="RDX87081.1"/>
    </source>
</evidence>
<accession>A0A371G990</accession>
<keyword evidence="3" id="KW-1185">Reference proteome</keyword>
<protein>
    <submittedName>
        <fullName evidence="2">Uncharacterized protein</fullName>
    </submittedName>
</protein>
<name>A0A371G990_MUCPR</name>
<comment type="caution">
    <text evidence="2">The sequence shown here is derived from an EMBL/GenBank/DDBJ whole genome shotgun (WGS) entry which is preliminary data.</text>
</comment>
<proteinExistence type="predicted"/>